<dbReference type="PANTHER" id="PTHR19143">
    <property type="entry name" value="FIBRINOGEN/TENASCIN/ANGIOPOEITIN"/>
    <property type="match status" value="1"/>
</dbReference>
<reference evidence="3" key="1">
    <citation type="submission" date="2023-05" db="EMBL/GenBank/DDBJ databases">
        <authorList>
            <person name="Stuckert A."/>
        </authorList>
    </citation>
    <scope>NUCLEOTIDE SEQUENCE</scope>
</reference>
<protein>
    <recommendedName>
        <fullName evidence="2">Fibrinogen C-terminal domain-containing protein</fullName>
    </recommendedName>
</protein>
<dbReference type="InterPro" id="IPR036056">
    <property type="entry name" value="Fibrinogen-like_C"/>
</dbReference>
<dbReference type="PROSITE" id="PS51406">
    <property type="entry name" value="FIBRINOGEN_C_2"/>
    <property type="match status" value="1"/>
</dbReference>
<dbReference type="InterPro" id="IPR050373">
    <property type="entry name" value="Fibrinogen_C-term_domain"/>
</dbReference>
<dbReference type="Gene3D" id="3.90.215.10">
    <property type="entry name" value="Gamma Fibrinogen, chain A, domain 1"/>
    <property type="match status" value="1"/>
</dbReference>
<keyword evidence="4" id="KW-1185">Reference proteome</keyword>
<accession>A0ABN9G0V3</accession>
<name>A0ABN9G0V3_9NEOB</name>
<keyword evidence="1" id="KW-1015">Disulfide bond</keyword>
<dbReference type="InterPro" id="IPR014716">
    <property type="entry name" value="Fibrinogen_a/b/g_C_1"/>
</dbReference>
<evidence type="ECO:0000259" key="2">
    <source>
        <dbReference type="PROSITE" id="PS51406"/>
    </source>
</evidence>
<sequence length="113" mass="12364">YSLYDAFSLGSEELNYRLNLRGYSGTAGRTSSFSPTGTDFSTKDADNDRCSCKCAQIATGGWWFDACGPSNLNGIYYPSGSGTAKYNGIKWHYWKGPSHGLTSVTMMIRPTAF</sequence>
<evidence type="ECO:0000313" key="4">
    <source>
        <dbReference type="Proteomes" id="UP001162483"/>
    </source>
</evidence>
<dbReference type="PANTHER" id="PTHR19143:SF243">
    <property type="entry name" value="ANGIOPOIETIN-2"/>
    <property type="match status" value="1"/>
</dbReference>
<dbReference type="SMART" id="SM00186">
    <property type="entry name" value="FBG"/>
    <property type="match status" value="1"/>
</dbReference>
<proteinExistence type="predicted"/>
<dbReference type="Pfam" id="PF00147">
    <property type="entry name" value="Fibrinogen_C"/>
    <property type="match status" value="1"/>
</dbReference>
<feature type="domain" description="Fibrinogen C-terminal" evidence="2">
    <location>
        <begin position="1"/>
        <end position="112"/>
    </location>
</feature>
<dbReference type="EMBL" id="CATNWA010017708">
    <property type="protein sequence ID" value="CAI9602569.1"/>
    <property type="molecule type" value="Genomic_DNA"/>
</dbReference>
<dbReference type="InterPro" id="IPR002181">
    <property type="entry name" value="Fibrinogen_a/b/g_C_dom"/>
</dbReference>
<dbReference type="SUPFAM" id="SSF56496">
    <property type="entry name" value="Fibrinogen C-terminal domain-like"/>
    <property type="match status" value="1"/>
</dbReference>
<gene>
    <name evidence="3" type="ORF">SPARVUS_LOCUS13155223</name>
</gene>
<organism evidence="3 4">
    <name type="scientific">Staurois parvus</name>
    <dbReference type="NCBI Taxonomy" id="386267"/>
    <lineage>
        <taxon>Eukaryota</taxon>
        <taxon>Metazoa</taxon>
        <taxon>Chordata</taxon>
        <taxon>Craniata</taxon>
        <taxon>Vertebrata</taxon>
        <taxon>Euteleostomi</taxon>
        <taxon>Amphibia</taxon>
        <taxon>Batrachia</taxon>
        <taxon>Anura</taxon>
        <taxon>Neobatrachia</taxon>
        <taxon>Ranoidea</taxon>
        <taxon>Ranidae</taxon>
        <taxon>Staurois</taxon>
    </lineage>
</organism>
<evidence type="ECO:0000256" key="1">
    <source>
        <dbReference type="ARBA" id="ARBA00023157"/>
    </source>
</evidence>
<dbReference type="Proteomes" id="UP001162483">
    <property type="component" value="Unassembled WGS sequence"/>
</dbReference>
<dbReference type="InterPro" id="IPR020837">
    <property type="entry name" value="Fibrinogen_CS"/>
</dbReference>
<dbReference type="PROSITE" id="PS00514">
    <property type="entry name" value="FIBRINOGEN_C_1"/>
    <property type="match status" value="1"/>
</dbReference>
<feature type="non-terminal residue" evidence="3">
    <location>
        <position position="1"/>
    </location>
</feature>
<dbReference type="Gene3D" id="4.10.530.10">
    <property type="entry name" value="Gamma-fibrinogen Carboxyl Terminal Fragment, domain 2"/>
    <property type="match status" value="1"/>
</dbReference>
<evidence type="ECO:0000313" key="3">
    <source>
        <dbReference type="EMBL" id="CAI9602569.1"/>
    </source>
</evidence>
<comment type="caution">
    <text evidence="3">The sequence shown here is derived from an EMBL/GenBank/DDBJ whole genome shotgun (WGS) entry which is preliminary data.</text>
</comment>